<dbReference type="EMBL" id="JACTVA010000022">
    <property type="protein sequence ID" value="MBC9207791.1"/>
    <property type="molecule type" value="Genomic_DNA"/>
</dbReference>
<gene>
    <name evidence="1" type="ORF">IBL26_13175</name>
</gene>
<reference evidence="1 2" key="1">
    <citation type="journal article" date="2013" name="Int. J. Syst. Evol. Microbiol.">
        <title>Roseomonas aerophila sp. nov., isolated from air.</title>
        <authorList>
            <person name="Kim S.J."/>
            <person name="Weon H.Y."/>
            <person name="Ahn J.H."/>
            <person name="Hong S.B."/>
            <person name="Seok S.J."/>
            <person name="Whang K.S."/>
            <person name="Kwon S.W."/>
        </authorList>
    </citation>
    <scope>NUCLEOTIDE SEQUENCE [LARGE SCALE GENOMIC DNA]</scope>
    <source>
        <strain evidence="1 2">NBRC 108923</strain>
    </source>
</reference>
<evidence type="ECO:0000313" key="2">
    <source>
        <dbReference type="Proteomes" id="UP000626026"/>
    </source>
</evidence>
<evidence type="ECO:0008006" key="3">
    <source>
        <dbReference type="Google" id="ProtNLM"/>
    </source>
</evidence>
<name>A0ABR7RNC2_9PROT</name>
<protein>
    <recommendedName>
        <fullName evidence="3">DUF4214 domain-containing protein</fullName>
    </recommendedName>
</protein>
<dbReference type="RefSeq" id="WP_187784959.1">
    <property type="nucleotide sequence ID" value="NZ_JACTVA010000022.1"/>
</dbReference>
<sequence length="162" mass="17699">MTELPGPAQGENSALSFAELGLRLRVELFRLLSPVAASWVAAPPLVMEGRPPRLPAADTAHEVPWTGRGPREWRIYTRRQIDPRKPFSLRAVVPDAPPYDRAVDAAFLTFLNRLPDPAGRADYARSIERGALSVEVVLRAVAASAEARARGEEVRLVCAAIP</sequence>
<evidence type="ECO:0000313" key="1">
    <source>
        <dbReference type="EMBL" id="MBC9207791.1"/>
    </source>
</evidence>
<accession>A0ABR7RNC2</accession>
<proteinExistence type="predicted"/>
<organism evidence="1 2">
    <name type="scientific">Teichococcus aerophilus</name>
    <dbReference type="NCBI Taxonomy" id="1224513"/>
    <lineage>
        <taxon>Bacteria</taxon>
        <taxon>Pseudomonadati</taxon>
        <taxon>Pseudomonadota</taxon>
        <taxon>Alphaproteobacteria</taxon>
        <taxon>Acetobacterales</taxon>
        <taxon>Roseomonadaceae</taxon>
        <taxon>Roseomonas</taxon>
    </lineage>
</organism>
<keyword evidence="2" id="KW-1185">Reference proteome</keyword>
<dbReference type="Proteomes" id="UP000626026">
    <property type="component" value="Unassembled WGS sequence"/>
</dbReference>
<comment type="caution">
    <text evidence="1">The sequence shown here is derived from an EMBL/GenBank/DDBJ whole genome shotgun (WGS) entry which is preliminary data.</text>
</comment>